<reference evidence="1" key="1">
    <citation type="submission" date="2020-05" db="EMBL/GenBank/DDBJ databases">
        <title>Phylogenomic resolution of chytrid fungi.</title>
        <authorList>
            <person name="Stajich J.E."/>
            <person name="Amses K."/>
            <person name="Simmons R."/>
            <person name="Seto K."/>
            <person name="Myers J."/>
            <person name="Bonds A."/>
            <person name="Quandt C.A."/>
            <person name="Barry K."/>
            <person name="Liu P."/>
            <person name="Grigoriev I."/>
            <person name="Longcore J.E."/>
            <person name="James T.Y."/>
        </authorList>
    </citation>
    <scope>NUCLEOTIDE SEQUENCE</scope>
    <source>
        <strain evidence="1">JEL0379</strain>
    </source>
</reference>
<protein>
    <submittedName>
        <fullName evidence="1">Uncharacterized protein</fullName>
    </submittedName>
</protein>
<organism evidence="1 2">
    <name type="scientific">Geranomyces variabilis</name>
    <dbReference type="NCBI Taxonomy" id="109894"/>
    <lineage>
        <taxon>Eukaryota</taxon>
        <taxon>Fungi</taxon>
        <taxon>Fungi incertae sedis</taxon>
        <taxon>Chytridiomycota</taxon>
        <taxon>Chytridiomycota incertae sedis</taxon>
        <taxon>Chytridiomycetes</taxon>
        <taxon>Spizellomycetales</taxon>
        <taxon>Powellomycetaceae</taxon>
        <taxon>Geranomyces</taxon>
    </lineage>
</organism>
<gene>
    <name evidence="1" type="ORF">HDU87_005480</name>
</gene>
<name>A0AAD5THG3_9FUNG</name>
<evidence type="ECO:0000313" key="2">
    <source>
        <dbReference type="Proteomes" id="UP001212152"/>
    </source>
</evidence>
<proteinExistence type="predicted"/>
<evidence type="ECO:0000313" key="1">
    <source>
        <dbReference type="EMBL" id="KAJ3176105.1"/>
    </source>
</evidence>
<accession>A0AAD5THG3</accession>
<comment type="caution">
    <text evidence="1">The sequence shown here is derived from an EMBL/GenBank/DDBJ whole genome shotgun (WGS) entry which is preliminary data.</text>
</comment>
<dbReference type="Proteomes" id="UP001212152">
    <property type="component" value="Unassembled WGS sequence"/>
</dbReference>
<keyword evidence="2" id="KW-1185">Reference proteome</keyword>
<dbReference type="EMBL" id="JADGJQ010000044">
    <property type="protein sequence ID" value="KAJ3176105.1"/>
    <property type="molecule type" value="Genomic_DNA"/>
</dbReference>
<dbReference type="AlphaFoldDB" id="A0AAD5THG3"/>
<sequence length="1030" mass="112748">MSSERTPLLPIVAPAAEAGAEPAAQLAHRRRRSPLTILTNVAKRVKGLVSSNGHAAAATTPAAPAAATTPAAPAATATPAPALLDAPLSARIIDAGSAFLRTINPFSPRLSDPPALPSHTDQELEQIVSHVAKDFECNQIEVNRSVIRRIVKDATGTPNAAALSAVCAGFLSDSWHQTDQHVQEVFGTVDTLDDNYTGVPEGIKTFYIRSKAMVASDMVILRDHFARRVHQPEFLAKLDAMIAQAEDNTVYLRYVGTMTGPRNPRDRFEEDLSSSSNLFAKVDLLIKDMREGGKLGNESEWSVHEFTRLQCSALGSSDLRTEFVERILIAIFGWDVLINVQRGGAFASYIPTAVDTAIGTSVVDNLVSLNISPGLDPLTGRADPRQHPAFDGIKGHFDDVFEFIAKNPQLVANRDVGAGARVVVDTLHQAIPLTRHIQGGTLVLLIGKDLPLEALDSKERDVRFLFSESRAGHMARMMLRQLRDLEQPQAATYLDVLDLFPFVNLYPWLLRHLLAKGSQFLAAYMQSVRPWVTVTFSGEVTRTIAKGFTFFGSFEGQGEAGRKSLLGDVGIPFLASFDPSWTADPTASGPAADTITVGIPHCDPGRDKYGSQPVSMRRVMRLTWAATFVLLDEAQRVLCGYEALAASGKGKGRIQTRLELCTEIERAAKARISSSGVQTALDQAKRDLGAYFQTRQPSVQAIISAPAVTEAKAARRVKKSIARSAAVANQFPAAGPAGSPARAAQANALWNRRLLPLGKHLPYNGDPRVKQTWMNWVMTRRQGVSLIQAALMRACQRPQTADITVIRRSLGLTDDDLKNPHAFEEAMYERLERMRQGRSVSAKFQQAQQSRALLRWGMEPQTILERSIMGLDGQEVQILDRMARFYTSVDGKTTAFRFNVPPAVQSATVMPILRFRDDGIHLVDSAGTSLHVVRVSDMRSMHGQGLALMHVWQRELTAVRGPAAAPVQLPPAPPGGGQLKYASKGDNFKKVAPIARDDAIWLFREWLDERFPNAGNRIDTHWRDPANAFL</sequence>